<dbReference type="Pfam" id="PF00440">
    <property type="entry name" value="TetR_N"/>
    <property type="match status" value="1"/>
</dbReference>
<dbReference type="SUPFAM" id="SSF48498">
    <property type="entry name" value="Tetracyclin repressor-like, C-terminal domain"/>
    <property type="match status" value="1"/>
</dbReference>
<evidence type="ECO:0000313" key="5">
    <source>
        <dbReference type="EMBL" id="SPJ34234.1"/>
    </source>
</evidence>
<name>A0A2R8CN81_9GAMM</name>
<organism evidence="5 6">
    <name type="scientific">Kushneria phyllosphaerae</name>
    <dbReference type="NCBI Taxonomy" id="2100822"/>
    <lineage>
        <taxon>Bacteria</taxon>
        <taxon>Pseudomonadati</taxon>
        <taxon>Pseudomonadota</taxon>
        <taxon>Gammaproteobacteria</taxon>
        <taxon>Oceanospirillales</taxon>
        <taxon>Halomonadaceae</taxon>
        <taxon>Kushneria</taxon>
    </lineage>
</organism>
<keyword evidence="6" id="KW-1185">Reference proteome</keyword>
<dbReference type="InterPro" id="IPR001647">
    <property type="entry name" value="HTH_TetR"/>
</dbReference>
<dbReference type="GO" id="GO:0003700">
    <property type="term" value="F:DNA-binding transcription factor activity"/>
    <property type="evidence" value="ECO:0007669"/>
    <property type="project" value="TreeGrafter"/>
</dbReference>
<protein>
    <submittedName>
        <fullName evidence="5">HTH-type transcriptional regulator RutR</fullName>
    </submittedName>
</protein>
<dbReference type="SUPFAM" id="SSF46689">
    <property type="entry name" value="Homeodomain-like"/>
    <property type="match status" value="1"/>
</dbReference>
<dbReference type="AlphaFoldDB" id="A0A2R8CN81"/>
<proteinExistence type="predicted"/>
<dbReference type="GO" id="GO:0045892">
    <property type="term" value="P:negative regulation of DNA-templated transcription"/>
    <property type="evidence" value="ECO:0007669"/>
    <property type="project" value="InterPro"/>
</dbReference>
<dbReference type="Pfam" id="PF08362">
    <property type="entry name" value="TetR_C_3"/>
    <property type="match status" value="1"/>
</dbReference>
<sequence>MNDDQTRLKAVPANSKRRGAIEQRRAGMRQAALHFFSRFGLHGTSLDQVAERAGVSKTNLIYHYPTKEALYTAVLGDMLDLWIAPFQALQSDADALPAIRHYIRLKLELSRDHAEASRLYCLEMVQGAPHLGGILKGSLRALVDDKAKVIEQWVERGDIAPTDAWHLFYLLWATTQHYADFTVQIEAISGNTLEDPVFLEAAVSHLQTLIMNGLMPRPS</sequence>
<dbReference type="NCBIfam" id="NF011584">
    <property type="entry name" value="PRK15008.1"/>
    <property type="match status" value="1"/>
</dbReference>
<dbReference type="PANTHER" id="PTHR30055">
    <property type="entry name" value="HTH-TYPE TRANSCRIPTIONAL REGULATOR RUTR"/>
    <property type="match status" value="1"/>
</dbReference>
<dbReference type="Gene3D" id="1.10.357.10">
    <property type="entry name" value="Tetracycline Repressor, domain 2"/>
    <property type="match status" value="1"/>
</dbReference>
<keyword evidence="1 2" id="KW-0238">DNA-binding</keyword>
<feature type="DNA-binding region" description="H-T-H motif" evidence="2">
    <location>
        <begin position="45"/>
        <end position="64"/>
    </location>
</feature>
<evidence type="ECO:0000256" key="3">
    <source>
        <dbReference type="SAM" id="MobiDB-lite"/>
    </source>
</evidence>
<evidence type="ECO:0000256" key="2">
    <source>
        <dbReference type="PROSITE-ProRule" id="PRU00335"/>
    </source>
</evidence>
<dbReference type="GO" id="GO:0000976">
    <property type="term" value="F:transcription cis-regulatory region binding"/>
    <property type="evidence" value="ECO:0007669"/>
    <property type="project" value="TreeGrafter"/>
</dbReference>
<dbReference type="InterPro" id="IPR009057">
    <property type="entry name" value="Homeodomain-like_sf"/>
</dbReference>
<dbReference type="InterPro" id="IPR013573">
    <property type="entry name" value="Tscrpt_reg_YcdC_C"/>
</dbReference>
<dbReference type="RefSeq" id="WP_108843048.1">
    <property type="nucleotide sequence ID" value="NZ_ONZI01000003.1"/>
</dbReference>
<dbReference type="EMBL" id="ONZI01000003">
    <property type="protein sequence ID" value="SPJ34234.1"/>
    <property type="molecule type" value="Genomic_DNA"/>
</dbReference>
<dbReference type="PRINTS" id="PR00455">
    <property type="entry name" value="HTHTETR"/>
</dbReference>
<dbReference type="PANTHER" id="PTHR30055:SF196">
    <property type="entry name" value="HTH-TYPE TRANSCRIPTIONAL REGULATOR RUTR"/>
    <property type="match status" value="1"/>
</dbReference>
<dbReference type="Gene3D" id="1.10.10.60">
    <property type="entry name" value="Homeodomain-like"/>
    <property type="match status" value="1"/>
</dbReference>
<accession>A0A2R8CN81</accession>
<dbReference type="InterPro" id="IPR036271">
    <property type="entry name" value="Tet_transcr_reg_TetR-rel_C_sf"/>
</dbReference>
<gene>
    <name evidence="5" type="primary">rutR_2</name>
    <name evidence="5" type="ORF">KSP9073_02267</name>
</gene>
<dbReference type="Proteomes" id="UP000244934">
    <property type="component" value="Unassembled WGS sequence"/>
</dbReference>
<dbReference type="PROSITE" id="PS50977">
    <property type="entry name" value="HTH_TETR_2"/>
    <property type="match status" value="1"/>
</dbReference>
<feature type="domain" description="HTH tetR-type" evidence="4">
    <location>
        <begin position="22"/>
        <end position="82"/>
    </location>
</feature>
<feature type="region of interest" description="Disordered" evidence="3">
    <location>
        <begin position="1"/>
        <end position="21"/>
    </location>
</feature>
<reference evidence="6" key="1">
    <citation type="submission" date="2018-03" db="EMBL/GenBank/DDBJ databases">
        <authorList>
            <person name="Navarro De La Torre S."/>
        </authorList>
    </citation>
    <scope>NUCLEOTIDE SEQUENCE [LARGE SCALE GENOMIC DNA]</scope>
    <source>
        <strain evidence="6">EAod3</strain>
    </source>
</reference>
<dbReference type="InterPro" id="IPR050109">
    <property type="entry name" value="HTH-type_TetR-like_transc_reg"/>
</dbReference>
<evidence type="ECO:0000259" key="4">
    <source>
        <dbReference type="PROSITE" id="PS50977"/>
    </source>
</evidence>
<evidence type="ECO:0000256" key="1">
    <source>
        <dbReference type="ARBA" id="ARBA00023125"/>
    </source>
</evidence>
<dbReference type="OrthoDB" id="6860332at2"/>
<evidence type="ECO:0000313" key="6">
    <source>
        <dbReference type="Proteomes" id="UP000244934"/>
    </source>
</evidence>